<dbReference type="Gene3D" id="2.60.40.10">
    <property type="entry name" value="Immunoglobulins"/>
    <property type="match status" value="1"/>
</dbReference>
<dbReference type="InterPro" id="IPR036179">
    <property type="entry name" value="Ig-like_dom_sf"/>
</dbReference>
<evidence type="ECO:0000259" key="1">
    <source>
        <dbReference type="PROSITE" id="PS50835"/>
    </source>
</evidence>
<dbReference type="PROSITE" id="PS50835">
    <property type="entry name" value="IG_LIKE"/>
    <property type="match status" value="1"/>
</dbReference>
<proteinExistence type="predicted"/>
<dbReference type="InterPro" id="IPR003599">
    <property type="entry name" value="Ig_sub"/>
</dbReference>
<dbReference type="PANTHER" id="PTHR23278">
    <property type="entry name" value="SIDESTEP PROTEIN"/>
    <property type="match status" value="1"/>
</dbReference>
<dbReference type="InterPro" id="IPR013783">
    <property type="entry name" value="Ig-like_fold"/>
</dbReference>
<dbReference type="InterPro" id="IPR013106">
    <property type="entry name" value="Ig_V-set"/>
</dbReference>
<name>A0AAQ4DZK8_AMBAM</name>
<sequence>MGCFFSGRHAEPQQVLALPGSRARLPCDLGGSFGASSVEAAPSLITWTRGPAATEPLYSVVRSPGVALVQADHRMAPAWKDRLHFSVSRGTLSLADVSPGDAGLYVCRVRFQHAPDRMSRVQLVVVESPGNPVLKFDPEAPRGIRLREGQRLRVLCEVVG</sequence>
<dbReference type="PANTHER" id="PTHR23278:SF19">
    <property type="entry name" value="OBSCURIN"/>
    <property type="match status" value="1"/>
</dbReference>
<protein>
    <recommendedName>
        <fullName evidence="1">Ig-like domain-containing protein</fullName>
    </recommendedName>
</protein>
<dbReference type="AlphaFoldDB" id="A0AAQ4DZK8"/>
<comment type="caution">
    <text evidence="2">The sequence shown here is derived from an EMBL/GenBank/DDBJ whole genome shotgun (WGS) entry which is preliminary data.</text>
</comment>
<dbReference type="Pfam" id="PF07686">
    <property type="entry name" value="V-set"/>
    <property type="match status" value="1"/>
</dbReference>
<evidence type="ECO:0000313" key="2">
    <source>
        <dbReference type="EMBL" id="KAK8767898.1"/>
    </source>
</evidence>
<gene>
    <name evidence="2" type="ORF">V5799_005321</name>
</gene>
<keyword evidence="3" id="KW-1185">Reference proteome</keyword>
<dbReference type="InterPro" id="IPR007110">
    <property type="entry name" value="Ig-like_dom"/>
</dbReference>
<dbReference type="SUPFAM" id="SSF48726">
    <property type="entry name" value="Immunoglobulin"/>
    <property type="match status" value="1"/>
</dbReference>
<dbReference type="EMBL" id="JARKHS020024813">
    <property type="protein sequence ID" value="KAK8767898.1"/>
    <property type="molecule type" value="Genomic_DNA"/>
</dbReference>
<dbReference type="SMART" id="SM00409">
    <property type="entry name" value="IG"/>
    <property type="match status" value="1"/>
</dbReference>
<dbReference type="Proteomes" id="UP001321473">
    <property type="component" value="Unassembled WGS sequence"/>
</dbReference>
<evidence type="ECO:0000313" key="3">
    <source>
        <dbReference type="Proteomes" id="UP001321473"/>
    </source>
</evidence>
<accession>A0AAQ4DZK8</accession>
<reference evidence="2 3" key="1">
    <citation type="journal article" date="2023" name="Arcadia Sci">
        <title>De novo assembly of a long-read Amblyomma americanum tick genome.</title>
        <authorList>
            <person name="Chou S."/>
            <person name="Poskanzer K.E."/>
            <person name="Rollins M."/>
            <person name="Thuy-Boun P.S."/>
        </authorList>
    </citation>
    <scope>NUCLEOTIDE SEQUENCE [LARGE SCALE GENOMIC DNA]</scope>
    <source>
        <strain evidence="2">F_SG_1</strain>
        <tissue evidence="2">Salivary glands</tissue>
    </source>
</reference>
<feature type="non-terminal residue" evidence="2">
    <location>
        <position position="160"/>
    </location>
</feature>
<feature type="domain" description="Ig-like" evidence="1">
    <location>
        <begin position="20"/>
        <end position="119"/>
    </location>
</feature>
<organism evidence="2 3">
    <name type="scientific">Amblyomma americanum</name>
    <name type="common">Lone star tick</name>
    <dbReference type="NCBI Taxonomy" id="6943"/>
    <lineage>
        <taxon>Eukaryota</taxon>
        <taxon>Metazoa</taxon>
        <taxon>Ecdysozoa</taxon>
        <taxon>Arthropoda</taxon>
        <taxon>Chelicerata</taxon>
        <taxon>Arachnida</taxon>
        <taxon>Acari</taxon>
        <taxon>Parasitiformes</taxon>
        <taxon>Ixodida</taxon>
        <taxon>Ixodoidea</taxon>
        <taxon>Ixodidae</taxon>
        <taxon>Amblyomminae</taxon>
        <taxon>Amblyomma</taxon>
    </lineage>
</organism>